<evidence type="ECO:0000256" key="4">
    <source>
        <dbReference type="ARBA" id="ARBA00022884"/>
    </source>
</evidence>
<dbReference type="PANTHER" id="PTHR17224:SF1">
    <property type="entry name" value="PEPTIDYL-TRNA HYDROLASE"/>
    <property type="match status" value="1"/>
</dbReference>
<dbReference type="InterPro" id="IPR036416">
    <property type="entry name" value="Pept_tRNA_hydro_sf"/>
</dbReference>
<organism evidence="11 12">
    <name type="scientific">Granulicatella balaenopterae</name>
    <dbReference type="NCBI Taxonomy" id="137733"/>
    <lineage>
        <taxon>Bacteria</taxon>
        <taxon>Bacillati</taxon>
        <taxon>Bacillota</taxon>
        <taxon>Bacilli</taxon>
        <taxon>Lactobacillales</taxon>
        <taxon>Carnobacteriaceae</taxon>
        <taxon>Granulicatella</taxon>
    </lineage>
</organism>
<dbReference type="InterPro" id="IPR018171">
    <property type="entry name" value="Pept_tRNA_hydro_CS"/>
</dbReference>
<feature type="active site" description="Proton acceptor" evidence="8">
    <location>
        <position position="19"/>
    </location>
</feature>
<dbReference type="NCBIfam" id="TIGR00447">
    <property type="entry name" value="pth"/>
    <property type="match status" value="1"/>
</dbReference>
<dbReference type="RefSeq" id="WP_089746239.1">
    <property type="nucleotide sequence ID" value="NZ_FOGF01000008.1"/>
</dbReference>
<dbReference type="SUPFAM" id="SSF53178">
    <property type="entry name" value="Peptidyl-tRNA hydrolase-like"/>
    <property type="match status" value="1"/>
</dbReference>
<dbReference type="EMBL" id="FOGF01000008">
    <property type="protein sequence ID" value="SEQ84644.1"/>
    <property type="molecule type" value="Genomic_DNA"/>
</dbReference>
<accession>A0A1H9JCL6</accession>
<evidence type="ECO:0000256" key="6">
    <source>
        <dbReference type="ARBA" id="ARBA00048707"/>
    </source>
</evidence>
<dbReference type="PROSITE" id="PS01196">
    <property type="entry name" value="PEPT_TRNA_HYDROL_2"/>
    <property type="match status" value="1"/>
</dbReference>
<dbReference type="OrthoDB" id="9800507at2"/>
<dbReference type="STRING" id="137733.SAMN05421767_10854"/>
<proteinExistence type="inferred from homology"/>
<evidence type="ECO:0000256" key="3">
    <source>
        <dbReference type="ARBA" id="ARBA00022801"/>
    </source>
</evidence>
<dbReference type="AlphaFoldDB" id="A0A1H9JCL6"/>
<dbReference type="FunFam" id="3.40.50.1470:FF:000001">
    <property type="entry name" value="Peptidyl-tRNA hydrolase"/>
    <property type="match status" value="1"/>
</dbReference>
<keyword evidence="12" id="KW-1185">Reference proteome</keyword>
<comment type="subcellular location">
    <subcellularLocation>
        <location evidence="8">Cytoplasm</location>
    </subcellularLocation>
</comment>
<comment type="catalytic activity">
    <reaction evidence="6 8 9">
        <text>an N-acyl-L-alpha-aminoacyl-tRNA + H2O = an N-acyl-L-amino acid + a tRNA + H(+)</text>
        <dbReference type="Rhea" id="RHEA:54448"/>
        <dbReference type="Rhea" id="RHEA-COMP:10123"/>
        <dbReference type="Rhea" id="RHEA-COMP:13883"/>
        <dbReference type="ChEBI" id="CHEBI:15377"/>
        <dbReference type="ChEBI" id="CHEBI:15378"/>
        <dbReference type="ChEBI" id="CHEBI:59874"/>
        <dbReference type="ChEBI" id="CHEBI:78442"/>
        <dbReference type="ChEBI" id="CHEBI:138191"/>
        <dbReference type="EC" id="3.1.1.29"/>
    </reaction>
</comment>
<dbReference type="InterPro" id="IPR001328">
    <property type="entry name" value="Pept_tRNA_hydro"/>
</dbReference>
<evidence type="ECO:0000256" key="2">
    <source>
        <dbReference type="ARBA" id="ARBA00022555"/>
    </source>
</evidence>
<evidence type="ECO:0000256" key="8">
    <source>
        <dbReference type="HAMAP-Rule" id="MF_00083"/>
    </source>
</evidence>
<comment type="similarity">
    <text evidence="5 8 10">Belongs to the PTH family.</text>
</comment>
<dbReference type="Pfam" id="PF01195">
    <property type="entry name" value="Pept_tRNA_hydro"/>
    <property type="match status" value="1"/>
</dbReference>
<evidence type="ECO:0000256" key="1">
    <source>
        <dbReference type="ARBA" id="ARBA00013260"/>
    </source>
</evidence>
<name>A0A1H9JCL6_9LACT</name>
<evidence type="ECO:0000256" key="9">
    <source>
        <dbReference type="RuleBase" id="RU000673"/>
    </source>
</evidence>
<keyword evidence="4 8" id="KW-0694">RNA-binding</keyword>
<protein>
    <recommendedName>
        <fullName evidence="7 8">Peptidyl-tRNA hydrolase</fullName>
        <shortName evidence="8">Pth</shortName>
        <ecNumber evidence="1 8">3.1.1.29</ecNumber>
    </recommendedName>
</protein>
<dbReference type="GO" id="GO:0005737">
    <property type="term" value="C:cytoplasm"/>
    <property type="evidence" value="ECO:0007669"/>
    <property type="project" value="UniProtKB-SubCell"/>
</dbReference>
<dbReference type="PROSITE" id="PS01195">
    <property type="entry name" value="PEPT_TRNA_HYDROL_1"/>
    <property type="match status" value="1"/>
</dbReference>
<feature type="site" description="Discriminates between blocked and unblocked aminoacyl-tRNA" evidence="8">
    <location>
        <position position="9"/>
    </location>
</feature>
<feature type="binding site" evidence="8">
    <location>
        <position position="112"/>
    </location>
    <ligand>
        <name>tRNA</name>
        <dbReference type="ChEBI" id="CHEBI:17843"/>
    </ligand>
</feature>
<dbReference type="EC" id="3.1.1.29" evidence="1 8"/>
<feature type="binding site" evidence="8">
    <location>
        <position position="14"/>
    </location>
    <ligand>
        <name>tRNA</name>
        <dbReference type="ChEBI" id="CHEBI:17843"/>
    </ligand>
</feature>
<comment type="subunit">
    <text evidence="8">Monomer.</text>
</comment>
<dbReference type="GO" id="GO:0072344">
    <property type="term" value="P:rescue of stalled ribosome"/>
    <property type="evidence" value="ECO:0007669"/>
    <property type="project" value="UniProtKB-UniRule"/>
</dbReference>
<reference evidence="11 12" key="1">
    <citation type="submission" date="2016-10" db="EMBL/GenBank/DDBJ databases">
        <authorList>
            <person name="de Groot N.N."/>
        </authorList>
    </citation>
    <scope>NUCLEOTIDE SEQUENCE [LARGE SCALE GENOMIC DNA]</scope>
    <source>
        <strain evidence="11 12">DSM 15827</strain>
    </source>
</reference>
<evidence type="ECO:0000313" key="11">
    <source>
        <dbReference type="EMBL" id="SEQ84644.1"/>
    </source>
</evidence>
<evidence type="ECO:0000313" key="12">
    <source>
        <dbReference type="Proteomes" id="UP000198556"/>
    </source>
</evidence>
<evidence type="ECO:0000256" key="10">
    <source>
        <dbReference type="RuleBase" id="RU004320"/>
    </source>
</evidence>
<keyword evidence="8" id="KW-0963">Cytoplasm</keyword>
<dbReference type="HAMAP" id="MF_00083">
    <property type="entry name" value="Pept_tRNA_hydro_bact"/>
    <property type="match status" value="1"/>
</dbReference>
<dbReference type="GO" id="GO:0006515">
    <property type="term" value="P:protein quality control for misfolded or incompletely synthesized proteins"/>
    <property type="evidence" value="ECO:0007669"/>
    <property type="project" value="UniProtKB-UniRule"/>
</dbReference>
<evidence type="ECO:0000256" key="5">
    <source>
        <dbReference type="ARBA" id="ARBA00038063"/>
    </source>
</evidence>
<sequence>MKVVVGLGNPGSQYRDNRHNIGFMTIDEWAYQHHLDFNKAMFDAVYAEEIINGEKVLFVKPQTFMNLSGQAVRPILNYFKVPVEDLIVVYDDMDLDVGRIRLRQKGSAGGHNGIKSMIECLGTQEFKRIKVGVGRPQGKRTVVSHVLSGFPKEEQEDVILSVKTAVDVISDWLEHDDFTKTMNRFNRK</sequence>
<feature type="binding site" evidence="8">
    <location>
        <position position="66"/>
    </location>
    <ligand>
        <name>tRNA</name>
        <dbReference type="ChEBI" id="CHEBI:17843"/>
    </ligand>
</feature>
<keyword evidence="3 8" id="KW-0378">Hydrolase</keyword>
<comment type="function">
    <text evidence="8">Catalyzes the release of premature peptidyl moieties from peptidyl-tRNA molecules trapped in stalled 50S ribosomal subunits, and thus maintains levels of free tRNAs and 50S ribosomes.</text>
</comment>
<dbReference type="PANTHER" id="PTHR17224">
    <property type="entry name" value="PEPTIDYL-TRNA HYDROLASE"/>
    <property type="match status" value="1"/>
</dbReference>
<dbReference type="Gene3D" id="3.40.50.1470">
    <property type="entry name" value="Peptidyl-tRNA hydrolase"/>
    <property type="match status" value="1"/>
</dbReference>
<dbReference type="GO" id="GO:0000049">
    <property type="term" value="F:tRNA binding"/>
    <property type="evidence" value="ECO:0007669"/>
    <property type="project" value="UniProtKB-UniRule"/>
</dbReference>
<dbReference type="CDD" id="cd00462">
    <property type="entry name" value="PTH"/>
    <property type="match status" value="1"/>
</dbReference>
<keyword evidence="2 8" id="KW-0820">tRNA-binding</keyword>
<gene>
    <name evidence="8" type="primary">pth</name>
    <name evidence="11" type="ORF">SAMN05421767_10854</name>
</gene>
<comment type="function">
    <text evidence="8">Hydrolyzes ribosome-free peptidyl-tRNAs (with 1 or more amino acids incorporated), which drop off the ribosome during protein synthesis, or as a result of ribosome stalling.</text>
</comment>
<dbReference type="GO" id="GO:0004045">
    <property type="term" value="F:peptidyl-tRNA hydrolase activity"/>
    <property type="evidence" value="ECO:0007669"/>
    <property type="project" value="UniProtKB-UniRule"/>
</dbReference>
<evidence type="ECO:0000256" key="7">
    <source>
        <dbReference type="ARBA" id="ARBA00050038"/>
    </source>
</evidence>
<dbReference type="Proteomes" id="UP000198556">
    <property type="component" value="Unassembled WGS sequence"/>
</dbReference>
<feature type="site" description="Stabilizes the basic form of H active site to accept a proton" evidence="8">
    <location>
        <position position="91"/>
    </location>
</feature>
<feature type="binding site" evidence="8">
    <location>
        <position position="64"/>
    </location>
    <ligand>
        <name>tRNA</name>
        <dbReference type="ChEBI" id="CHEBI:17843"/>
    </ligand>
</feature>